<dbReference type="Pfam" id="PF00022">
    <property type="entry name" value="Actin"/>
    <property type="match status" value="1"/>
</dbReference>
<proteinExistence type="inferred from homology"/>
<reference evidence="8 9" key="1">
    <citation type="journal article" date="2018" name="BMC Genomics">
        <title>The genome of Naegleria lovaniensis, the basis for a comparative approach to unravel pathogenicity factors of the human pathogenic amoeba N. fowleri.</title>
        <authorList>
            <person name="Liechti N."/>
            <person name="Schurch N."/>
            <person name="Bruggmann R."/>
            <person name="Wittwer M."/>
        </authorList>
    </citation>
    <scope>NUCLEOTIDE SEQUENCE [LARGE SCALE GENOMIC DNA]</scope>
    <source>
        <strain evidence="8 9">ATCC 30569</strain>
    </source>
</reference>
<keyword evidence="3" id="KW-0547">Nucleotide-binding</keyword>
<evidence type="ECO:0000313" key="8">
    <source>
        <dbReference type="EMBL" id="KAG2386958.1"/>
    </source>
</evidence>
<feature type="compositionally biased region" description="Polar residues" evidence="7">
    <location>
        <begin position="84"/>
        <end position="96"/>
    </location>
</feature>
<keyword evidence="4" id="KW-0067">ATP-binding</keyword>
<evidence type="ECO:0000256" key="6">
    <source>
        <dbReference type="RuleBase" id="RU000487"/>
    </source>
</evidence>
<comment type="caution">
    <text evidence="8">The sequence shown here is derived from an EMBL/GenBank/DDBJ whole genome shotgun (WGS) entry which is preliminary data.</text>
</comment>
<dbReference type="AlphaFoldDB" id="A0AA88GVA1"/>
<dbReference type="SUPFAM" id="SSF53067">
    <property type="entry name" value="Actin-like ATPase domain"/>
    <property type="match status" value="2"/>
</dbReference>
<feature type="compositionally biased region" description="Polar residues" evidence="7">
    <location>
        <begin position="8"/>
        <end position="19"/>
    </location>
</feature>
<dbReference type="GO" id="GO:0005856">
    <property type="term" value="C:cytoskeleton"/>
    <property type="evidence" value="ECO:0007669"/>
    <property type="project" value="UniProtKB-SubCell"/>
</dbReference>
<evidence type="ECO:0000256" key="7">
    <source>
        <dbReference type="SAM" id="MobiDB-lite"/>
    </source>
</evidence>
<evidence type="ECO:0000256" key="2">
    <source>
        <dbReference type="ARBA" id="ARBA00022490"/>
    </source>
</evidence>
<protein>
    <recommendedName>
        <fullName evidence="10">Actin</fullName>
    </recommendedName>
</protein>
<dbReference type="PANTHER" id="PTHR11937">
    <property type="entry name" value="ACTIN"/>
    <property type="match status" value="1"/>
</dbReference>
<evidence type="ECO:0008006" key="10">
    <source>
        <dbReference type="Google" id="ProtNLM"/>
    </source>
</evidence>
<organism evidence="8 9">
    <name type="scientific">Naegleria lovaniensis</name>
    <name type="common">Amoeba</name>
    <dbReference type="NCBI Taxonomy" id="51637"/>
    <lineage>
        <taxon>Eukaryota</taxon>
        <taxon>Discoba</taxon>
        <taxon>Heterolobosea</taxon>
        <taxon>Tetramitia</taxon>
        <taxon>Eutetramitia</taxon>
        <taxon>Vahlkampfiidae</taxon>
        <taxon>Naegleria</taxon>
    </lineage>
</organism>
<dbReference type="FunFam" id="3.30.420.40:FF:000148">
    <property type="entry name" value="Actin, alpha skeletal muscle"/>
    <property type="match status" value="1"/>
</dbReference>
<dbReference type="EMBL" id="PYSW02000014">
    <property type="protein sequence ID" value="KAG2386958.1"/>
    <property type="molecule type" value="Genomic_DNA"/>
</dbReference>
<keyword evidence="9" id="KW-1185">Reference proteome</keyword>
<feature type="compositionally biased region" description="Basic and acidic residues" evidence="7">
    <location>
        <begin position="67"/>
        <end position="76"/>
    </location>
</feature>
<dbReference type="Gene3D" id="3.30.420.40">
    <property type="match status" value="2"/>
</dbReference>
<evidence type="ECO:0000256" key="1">
    <source>
        <dbReference type="ARBA" id="ARBA00004245"/>
    </source>
</evidence>
<evidence type="ECO:0000256" key="3">
    <source>
        <dbReference type="ARBA" id="ARBA00022741"/>
    </source>
</evidence>
<comment type="subcellular location">
    <subcellularLocation>
        <location evidence="1">Cytoplasm</location>
        <location evidence="1">Cytoskeleton</location>
    </subcellularLocation>
</comment>
<dbReference type="InterPro" id="IPR043129">
    <property type="entry name" value="ATPase_NBD"/>
</dbReference>
<keyword evidence="5" id="KW-0206">Cytoskeleton</keyword>
<comment type="similarity">
    <text evidence="6">Belongs to the actin family.</text>
</comment>
<dbReference type="Gene3D" id="3.90.640.10">
    <property type="entry name" value="Actin, Chain A, domain 4"/>
    <property type="match status" value="1"/>
</dbReference>
<evidence type="ECO:0000256" key="4">
    <source>
        <dbReference type="ARBA" id="ARBA00022840"/>
    </source>
</evidence>
<dbReference type="GeneID" id="68094449"/>
<dbReference type="RefSeq" id="XP_044550950.1">
    <property type="nucleotide sequence ID" value="XM_044691361.1"/>
</dbReference>
<keyword evidence="2" id="KW-0963">Cytoplasm</keyword>
<feature type="region of interest" description="Disordered" evidence="7">
    <location>
        <begin position="1"/>
        <end position="111"/>
    </location>
</feature>
<dbReference type="InterPro" id="IPR004000">
    <property type="entry name" value="Actin"/>
</dbReference>
<dbReference type="PRINTS" id="PR00190">
    <property type="entry name" value="ACTIN"/>
</dbReference>
<evidence type="ECO:0000256" key="5">
    <source>
        <dbReference type="ARBA" id="ARBA00023212"/>
    </source>
</evidence>
<dbReference type="Proteomes" id="UP000816034">
    <property type="component" value="Unassembled WGS sequence"/>
</dbReference>
<dbReference type="SMART" id="SM00268">
    <property type="entry name" value="ACTIN"/>
    <property type="match status" value="1"/>
</dbReference>
<evidence type="ECO:0000313" key="9">
    <source>
        <dbReference type="Proteomes" id="UP000816034"/>
    </source>
</evidence>
<gene>
    <name evidence="8" type="ORF">C9374_001993</name>
</gene>
<sequence>MERHEEYSTSPAATASIMTESKDIVPLPSTTCESPSTKETEETSLSELIQASTDNEEASIPNACKLNENDMTRSHDSTTTTTSRPQDSESWNTAEPRQSKELAVSTHSSTINDLNKKVSSSLKDDHEATLQQHMEFERAQELDEDHHYRVSNPTHNTHKGSLNCIQPTFVYEVVQGLSPTIVIDNGSGVLKAGFVDEEYPSAVFNNMIGRLKEYHAKGMIPSTTSAGNHVGQQLYFGDGAQALRSLLSLSYPVEKGIVKNFEDCEMMLQYTQDCLGLESFSEHPVLMTESPDNPKAKRERQTQMMFETFDVPYLYMAKSAVLALFAYGSVTGMCLDSGDGVTHVVPIYEGYSLPHAVNRLNLAGKDLTHYMMQLLNEREFSSQLFTTHGGTTAAFEIVRCLKEELCEVSESTSSTSPTVNYELPDGSSISVGNERFKCPELLFNPSLTGNHDSLGIVELCKKTIYDTDIDLRKTLAHNIFLAGGSTKFKGLQARLQNDLQEALPYSQKVRVKNSTDSQHLAWIGGSILGKMSRFTYDAMSREEYDEMGPCHAHIKFM</sequence>
<dbReference type="GO" id="GO:0005524">
    <property type="term" value="F:ATP binding"/>
    <property type="evidence" value="ECO:0007669"/>
    <property type="project" value="UniProtKB-KW"/>
</dbReference>
<accession>A0AA88GVA1</accession>
<name>A0AA88GVA1_NAELO</name>